<keyword evidence="1" id="KW-0812">Transmembrane</keyword>
<dbReference type="RefSeq" id="WP_103896131.1">
    <property type="nucleotide sequence ID" value="NZ_FNUK01000013.1"/>
</dbReference>
<dbReference type="EMBL" id="FNUK01000013">
    <property type="protein sequence ID" value="SEF84869.1"/>
    <property type="molecule type" value="Genomic_DNA"/>
</dbReference>
<name>A0A1H5VC34_9CLOT</name>
<evidence type="ECO:0000256" key="1">
    <source>
        <dbReference type="SAM" id="Phobius"/>
    </source>
</evidence>
<sequence length="63" mass="7100">MSKKCEKRPDFNSLLALLLIVLQFGKKEGRDHHDGMQLLDDSVLFIVALYLVICGCCGLKRCC</sequence>
<reference evidence="3" key="1">
    <citation type="submission" date="2016-10" db="EMBL/GenBank/DDBJ databases">
        <authorList>
            <person name="Varghese N."/>
            <person name="Submissions S."/>
        </authorList>
    </citation>
    <scope>NUCLEOTIDE SEQUENCE [LARGE SCALE GENOMIC DNA]</scope>
    <source>
        <strain evidence="3">DSM 5463</strain>
    </source>
</reference>
<gene>
    <name evidence="2" type="ORF">SAMN05660865_01175</name>
</gene>
<dbReference type="AlphaFoldDB" id="A0A1H5VC34"/>
<accession>A0A1H5VC34</accession>
<keyword evidence="1" id="KW-0472">Membrane</keyword>
<proteinExistence type="predicted"/>
<keyword evidence="3" id="KW-1185">Reference proteome</keyword>
<dbReference type="OrthoDB" id="1928511at2"/>
<evidence type="ECO:0000313" key="3">
    <source>
        <dbReference type="Proteomes" id="UP000242850"/>
    </source>
</evidence>
<protein>
    <submittedName>
        <fullName evidence="2">Uncharacterized protein</fullName>
    </submittedName>
</protein>
<feature type="transmembrane region" description="Helical" evidence="1">
    <location>
        <begin position="43"/>
        <end position="59"/>
    </location>
</feature>
<dbReference type="Proteomes" id="UP000242850">
    <property type="component" value="Unassembled WGS sequence"/>
</dbReference>
<organism evidence="2 3">
    <name type="scientific">Caloramator fervidus</name>
    <dbReference type="NCBI Taxonomy" id="29344"/>
    <lineage>
        <taxon>Bacteria</taxon>
        <taxon>Bacillati</taxon>
        <taxon>Bacillota</taxon>
        <taxon>Clostridia</taxon>
        <taxon>Eubacteriales</taxon>
        <taxon>Clostridiaceae</taxon>
        <taxon>Caloramator</taxon>
    </lineage>
</organism>
<keyword evidence="1" id="KW-1133">Transmembrane helix</keyword>
<evidence type="ECO:0000313" key="2">
    <source>
        <dbReference type="EMBL" id="SEF84869.1"/>
    </source>
</evidence>